<dbReference type="Proteomes" id="UP000320184">
    <property type="component" value="Unassembled WGS sequence"/>
</dbReference>
<protein>
    <recommendedName>
        <fullName evidence="1">Band 7 domain-containing protein</fullName>
    </recommendedName>
</protein>
<name>A0A538SMU8_UNCEI</name>
<dbReference type="EMBL" id="VBOT01000029">
    <property type="protein sequence ID" value="TMQ52692.1"/>
    <property type="molecule type" value="Genomic_DNA"/>
</dbReference>
<comment type="caution">
    <text evidence="2">The sequence shown here is derived from an EMBL/GenBank/DDBJ whole genome shotgun (WGS) entry which is preliminary data.</text>
</comment>
<evidence type="ECO:0000259" key="1">
    <source>
        <dbReference type="Pfam" id="PF01145"/>
    </source>
</evidence>
<dbReference type="AlphaFoldDB" id="A0A538SMU8"/>
<proteinExistence type="predicted"/>
<dbReference type="PRINTS" id="PR00721">
    <property type="entry name" value="STOMATIN"/>
</dbReference>
<organism evidence="2 3">
    <name type="scientific">Eiseniibacteriota bacterium</name>
    <dbReference type="NCBI Taxonomy" id="2212470"/>
    <lineage>
        <taxon>Bacteria</taxon>
        <taxon>Candidatus Eiseniibacteriota</taxon>
    </lineage>
</organism>
<feature type="domain" description="Band 7" evidence="1">
    <location>
        <begin position="2"/>
        <end position="39"/>
    </location>
</feature>
<evidence type="ECO:0000313" key="2">
    <source>
        <dbReference type="EMBL" id="TMQ52692.1"/>
    </source>
</evidence>
<dbReference type="InterPro" id="IPR001107">
    <property type="entry name" value="Band_7"/>
</dbReference>
<accession>A0A538SMU8</accession>
<dbReference type="SUPFAM" id="SSF117892">
    <property type="entry name" value="Band 7/SPFH domain"/>
    <property type="match status" value="1"/>
</dbReference>
<gene>
    <name evidence="2" type="ORF">E6K73_02335</name>
</gene>
<dbReference type="InterPro" id="IPR036013">
    <property type="entry name" value="Band_7/SPFH_dom_sf"/>
</dbReference>
<dbReference type="InterPro" id="IPR001972">
    <property type="entry name" value="Stomatin_HflK_fam"/>
</dbReference>
<dbReference type="Gene3D" id="3.30.479.30">
    <property type="entry name" value="Band 7 domain"/>
    <property type="match status" value="1"/>
</dbReference>
<dbReference type="Pfam" id="PF01145">
    <property type="entry name" value="Band_7"/>
    <property type="match status" value="1"/>
</dbReference>
<reference evidence="2 3" key="1">
    <citation type="journal article" date="2019" name="Nat. Microbiol.">
        <title>Mediterranean grassland soil C-N compound turnover is dependent on rainfall and depth, and is mediated by genomically divergent microorganisms.</title>
        <authorList>
            <person name="Diamond S."/>
            <person name="Andeer P.F."/>
            <person name="Li Z."/>
            <person name="Crits-Christoph A."/>
            <person name="Burstein D."/>
            <person name="Anantharaman K."/>
            <person name="Lane K.R."/>
            <person name="Thomas B.C."/>
            <person name="Pan C."/>
            <person name="Northen T.R."/>
            <person name="Banfield J.F."/>
        </authorList>
    </citation>
    <scope>NUCLEOTIDE SEQUENCE [LARGE SCALE GENOMIC DNA]</scope>
    <source>
        <strain evidence="2">WS_3</strain>
    </source>
</reference>
<evidence type="ECO:0000313" key="3">
    <source>
        <dbReference type="Proteomes" id="UP000320184"/>
    </source>
</evidence>
<dbReference type="GO" id="GO:0016020">
    <property type="term" value="C:membrane"/>
    <property type="evidence" value="ECO:0007669"/>
    <property type="project" value="InterPro"/>
</dbReference>
<sequence length="46" mass="5028">MITKDNVSVTVDAVIYYRISDPVKATFEAQNFAYAATTLAQTNLAT</sequence>